<dbReference type="VEuPathDB" id="VectorBase:ISCW010643"/>
<dbReference type="VEuPathDB" id="VectorBase:ISCI021594"/>
<reference evidence="1 3" key="1">
    <citation type="submission" date="2008-03" db="EMBL/GenBank/DDBJ databases">
        <title>Annotation of Ixodes scapularis.</title>
        <authorList>
            <consortium name="Ixodes scapularis Genome Project Consortium"/>
            <person name="Caler E."/>
            <person name="Hannick L.I."/>
            <person name="Bidwell S."/>
            <person name="Joardar V."/>
            <person name="Thiagarajan M."/>
            <person name="Amedeo P."/>
            <person name="Galinsky K.J."/>
            <person name="Schobel S."/>
            <person name="Inman J."/>
            <person name="Hostetler J."/>
            <person name="Miller J."/>
            <person name="Hammond M."/>
            <person name="Megy K."/>
            <person name="Lawson D."/>
            <person name="Kodira C."/>
            <person name="Sutton G."/>
            <person name="Meyer J."/>
            <person name="Hill C.A."/>
            <person name="Birren B."/>
            <person name="Nene V."/>
            <person name="Collins F."/>
            <person name="Alarcon-Chaidez F."/>
            <person name="Wikel S."/>
            <person name="Strausberg R."/>
        </authorList>
    </citation>
    <scope>NUCLEOTIDE SEQUENCE [LARGE SCALE GENOMIC DNA]</scope>
    <source>
        <strain evidence="3">Wikel</strain>
        <strain evidence="1">Wikel colony</strain>
    </source>
</reference>
<dbReference type="OrthoDB" id="6420166at2759"/>
<dbReference type="Gene3D" id="1.10.510.10">
    <property type="entry name" value="Transferase(Phosphotransferase) domain 1"/>
    <property type="match status" value="1"/>
</dbReference>
<dbReference type="PANTHER" id="PTHR24419">
    <property type="entry name" value="INTERLEUKIN-1 RECEPTOR-ASSOCIATED KINASE"/>
    <property type="match status" value="1"/>
</dbReference>
<dbReference type="AlphaFoldDB" id="B7Q4F4"/>
<protein>
    <submittedName>
        <fullName evidence="1 2">Uncharacterized protein</fullName>
    </submittedName>
</protein>
<sequence length="115" mass="12723">MVGVCDPSQAESVFVQVSCALAVAEAHTEFEHRDLHCDNVLVRPCPARTLQFTLGGRAVRVPSRGIEVSIIDFDLSRMQYGGSVVFMDLSKDSAQFRGTGSLQYDVYRSMKRHNG</sequence>
<dbReference type="EMBL" id="ABJB010916277">
    <property type="status" value="NOT_ANNOTATED_CDS"/>
    <property type="molecule type" value="Genomic_DNA"/>
</dbReference>
<accession>B7Q4F4</accession>
<dbReference type="EMBL" id="DS855309">
    <property type="protein sequence ID" value="EEC13726.1"/>
    <property type="molecule type" value="Genomic_DNA"/>
</dbReference>
<dbReference type="PANTHER" id="PTHR24419:SF18">
    <property type="entry name" value="SERINE_THREONINE-PROTEIN KINASE HASPIN"/>
    <property type="match status" value="1"/>
</dbReference>
<keyword evidence="3" id="KW-1185">Reference proteome</keyword>
<dbReference type="VEuPathDB" id="VectorBase:ISCP_029270"/>
<dbReference type="SUPFAM" id="SSF56112">
    <property type="entry name" value="Protein kinase-like (PK-like)"/>
    <property type="match status" value="1"/>
</dbReference>
<proteinExistence type="predicted"/>
<name>B7Q4F4_IXOSC</name>
<dbReference type="Pfam" id="PF12330">
    <property type="entry name" value="Haspin_kinase"/>
    <property type="match status" value="1"/>
</dbReference>
<evidence type="ECO:0000313" key="3">
    <source>
        <dbReference type="Proteomes" id="UP000001555"/>
    </source>
</evidence>
<dbReference type="InParanoid" id="B7Q4F4"/>
<dbReference type="EMBL" id="ABJB010268225">
    <property type="status" value="NOT_ANNOTATED_CDS"/>
    <property type="molecule type" value="Genomic_DNA"/>
</dbReference>
<reference evidence="2" key="2">
    <citation type="submission" date="2020-05" db="UniProtKB">
        <authorList>
            <consortium name="EnsemblMetazoa"/>
        </authorList>
    </citation>
    <scope>IDENTIFICATION</scope>
    <source>
        <strain evidence="2">wikel</strain>
    </source>
</reference>
<evidence type="ECO:0000313" key="2">
    <source>
        <dbReference type="EnsemblMetazoa" id="ISCW010643-PA"/>
    </source>
</evidence>
<dbReference type="Proteomes" id="UP000001555">
    <property type="component" value="Unassembled WGS sequence"/>
</dbReference>
<dbReference type="InterPro" id="IPR011009">
    <property type="entry name" value="Kinase-like_dom_sf"/>
</dbReference>
<dbReference type="HOGENOM" id="CLU_2111530_0_0_1"/>
<dbReference type="EnsemblMetazoa" id="ISCW010643-RA">
    <property type="protein sequence ID" value="ISCW010643-PA"/>
    <property type="gene ID" value="ISCW010643"/>
</dbReference>
<evidence type="ECO:0000313" key="1">
    <source>
        <dbReference type="EMBL" id="EEC13726.1"/>
    </source>
</evidence>
<organism>
    <name type="scientific">Ixodes scapularis</name>
    <name type="common">Black-legged tick</name>
    <name type="synonym">Deer tick</name>
    <dbReference type="NCBI Taxonomy" id="6945"/>
    <lineage>
        <taxon>Eukaryota</taxon>
        <taxon>Metazoa</taxon>
        <taxon>Ecdysozoa</taxon>
        <taxon>Arthropoda</taxon>
        <taxon>Chelicerata</taxon>
        <taxon>Arachnida</taxon>
        <taxon>Acari</taxon>
        <taxon>Parasitiformes</taxon>
        <taxon>Ixodida</taxon>
        <taxon>Ixodoidea</taxon>
        <taxon>Ixodidae</taxon>
        <taxon>Ixodinae</taxon>
        <taxon>Ixodes</taxon>
    </lineage>
</organism>
<dbReference type="PaxDb" id="6945-B7Q4F4"/>
<gene>
    <name evidence="1" type="ORF">IscW_ISCW010643</name>
</gene>